<accession>A0A0F9S0E4</accession>
<dbReference type="AlphaFoldDB" id="A0A0F9S0E4"/>
<sequence length="33" mass="4055">MKKAIKKIKSAHLNILYKRLQQMQFIINKKEIR</sequence>
<evidence type="ECO:0000313" key="1">
    <source>
        <dbReference type="EMBL" id="KKN55712.1"/>
    </source>
</evidence>
<comment type="caution">
    <text evidence="1">The sequence shown here is derived from an EMBL/GenBank/DDBJ whole genome shotgun (WGS) entry which is preliminary data.</text>
</comment>
<proteinExistence type="predicted"/>
<dbReference type="EMBL" id="LAZR01000874">
    <property type="protein sequence ID" value="KKN55712.1"/>
    <property type="molecule type" value="Genomic_DNA"/>
</dbReference>
<organism evidence="1">
    <name type="scientific">marine sediment metagenome</name>
    <dbReference type="NCBI Taxonomy" id="412755"/>
    <lineage>
        <taxon>unclassified sequences</taxon>
        <taxon>metagenomes</taxon>
        <taxon>ecological metagenomes</taxon>
    </lineage>
</organism>
<protein>
    <submittedName>
        <fullName evidence="1">Uncharacterized protein</fullName>
    </submittedName>
</protein>
<gene>
    <name evidence="1" type="ORF">LCGC14_0579210</name>
</gene>
<name>A0A0F9S0E4_9ZZZZ</name>
<reference evidence="1" key="1">
    <citation type="journal article" date="2015" name="Nature">
        <title>Complex archaea that bridge the gap between prokaryotes and eukaryotes.</title>
        <authorList>
            <person name="Spang A."/>
            <person name="Saw J.H."/>
            <person name="Jorgensen S.L."/>
            <person name="Zaremba-Niedzwiedzka K."/>
            <person name="Martijn J."/>
            <person name="Lind A.E."/>
            <person name="van Eijk R."/>
            <person name="Schleper C."/>
            <person name="Guy L."/>
            <person name="Ettema T.J."/>
        </authorList>
    </citation>
    <scope>NUCLEOTIDE SEQUENCE</scope>
</reference>